<keyword evidence="3" id="KW-0547">Nucleotide-binding</keyword>
<protein>
    <submittedName>
        <fullName evidence="6">ABC transporter ATP-binding protein</fullName>
    </submittedName>
</protein>
<keyword evidence="4 6" id="KW-0067">ATP-binding</keyword>
<organism evidence="6 7">
    <name type="scientific">Lentilactobacillus fungorum</name>
    <dbReference type="NCBI Taxonomy" id="2201250"/>
    <lineage>
        <taxon>Bacteria</taxon>
        <taxon>Bacillati</taxon>
        <taxon>Bacillota</taxon>
        <taxon>Bacilli</taxon>
        <taxon>Lactobacillales</taxon>
        <taxon>Lactobacillaceae</taxon>
        <taxon>Lentilactobacillus</taxon>
    </lineage>
</organism>
<dbReference type="InterPro" id="IPR003593">
    <property type="entry name" value="AAA+_ATPase"/>
</dbReference>
<name>A0ABQ3VZE8_9LACO</name>
<evidence type="ECO:0000259" key="5">
    <source>
        <dbReference type="PROSITE" id="PS50893"/>
    </source>
</evidence>
<dbReference type="Proteomes" id="UP000604765">
    <property type="component" value="Unassembled WGS sequence"/>
</dbReference>
<dbReference type="RefSeq" id="WP_203629420.1">
    <property type="nucleotide sequence ID" value="NZ_BNJR01000007.1"/>
</dbReference>
<reference evidence="6 7" key="1">
    <citation type="journal article" date="2021" name="Int. J. Syst. Evol. Microbiol.">
        <title>Lentilactobacillus fungorum sp. nov., isolated from spent mushroom substrates.</title>
        <authorList>
            <person name="Tohno M."/>
            <person name="Tanizawa Y."/>
            <person name="Kojima Y."/>
            <person name="Sakamoto M."/>
            <person name="Ohkuma M."/>
            <person name="Kobayashi H."/>
        </authorList>
    </citation>
    <scope>NUCLEOTIDE SEQUENCE [LARGE SCALE GENOMIC DNA]</scope>
    <source>
        <strain evidence="6 7">YK48G</strain>
    </source>
</reference>
<evidence type="ECO:0000313" key="6">
    <source>
        <dbReference type="EMBL" id="GHP13391.1"/>
    </source>
</evidence>
<evidence type="ECO:0000256" key="2">
    <source>
        <dbReference type="ARBA" id="ARBA00022448"/>
    </source>
</evidence>
<dbReference type="PANTHER" id="PTHR43335:SF4">
    <property type="entry name" value="ABC TRANSPORTER, ATP-BINDING PROTEIN"/>
    <property type="match status" value="1"/>
</dbReference>
<proteinExistence type="inferred from homology"/>
<evidence type="ECO:0000256" key="3">
    <source>
        <dbReference type="ARBA" id="ARBA00022741"/>
    </source>
</evidence>
<dbReference type="PANTHER" id="PTHR43335">
    <property type="entry name" value="ABC TRANSPORTER, ATP-BINDING PROTEIN"/>
    <property type="match status" value="1"/>
</dbReference>
<dbReference type="InterPro" id="IPR017871">
    <property type="entry name" value="ABC_transporter-like_CS"/>
</dbReference>
<comment type="caution">
    <text evidence="6">The sequence shown here is derived from an EMBL/GenBank/DDBJ whole genome shotgun (WGS) entry which is preliminary data.</text>
</comment>
<sequence length="294" mass="32197">MNSVLSVQNLIKNFKSNQVLHNVTFNCKKGRIVGLIGANGAGKTTIMKSILGLVKSRGAIKINGETVHFNHAGGVDSVGALIEYPGIYPYLTGKEHLNMLATNENKQAISKLISDLKMAGYIDKRAKNYSLGMRQKLGIAMALVNHPDLVILDEPMNGLDPQATYDLRQLILSRAQAGTTFLISSHILSELQKLANDVIVLDKGRIVRSTTMGELLSKSLKRVIFKTSDDGRAKSILQASGYHLELGSQVKITLKEGEGIEEAVKQLTRRNVLIEDIVQENNDLEKVVLNLIKG</sequence>
<dbReference type="Pfam" id="PF00005">
    <property type="entry name" value="ABC_tran"/>
    <property type="match status" value="1"/>
</dbReference>
<evidence type="ECO:0000256" key="4">
    <source>
        <dbReference type="ARBA" id="ARBA00022840"/>
    </source>
</evidence>
<keyword evidence="7" id="KW-1185">Reference proteome</keyword>
<accession>A0ABQ3VZE8</accession>
<gene>
    <name evidence="6" type="ORF">YK48G_08160</name>
</gene>
<dbReference type="InterPro" id="IPR003439">
    <property type="entry name" value="ABC_transporter-like_ATP-bd"/>
</dbReference>
<dbReference type="SUPFAM" id="SSF52540">
    <property type="entry name" value="P-loop containing nucleoside triphosphate hydrolases"/>
    <property type="match status" value="1"/>
</dbReference>
<evidence type="ECO:0000313" key="7">
    <source>
        <dbReference type="Proteomes" id="UP000604765"/>
    </source>
</evidence>
<evidence type="ECO:0000256" key="1">
    <source>
        <dbReference type="ARBA" id="ARBA00005417"/>
    </source>
</evidence>
<comment type="similarity">
    <text evidence="1">Belongs to the ABC transporter superfamily.</text>
</comment>
<dbReference type="InterPro" id="IPR027417">
    <property type="entry name" value="P-loop_NTPase"/>
</dbReference>
<keyword evidence="2" id="KW-0813">Transport</keyword>
<dbReference type="GO" id="GO:0005524">
    <property type="term" value="F:ATP binding"/>
    <property type="evidence" value="ECO:0007669"/>
    <property type="project" value="UniProtKB-KW"/>
</dbReference>
<dbReference type="EMBL" id="BNJR01000007">
    <property type="protein sequence ID" value="GHP13391.1"/>
    <property type="molecule type" value="Genomic_DNA"/>
</dbReference>
<dbReference type="SMART" id="SM00382">
    <property type="entry name" value="AAA"/>
    <property type="match status" value="1"/>
</dbReference>
<dbReference type="Gene3D" id="3.40.50.300">
    <property type="entry name" value="P-loop containing nucleotide triphosphate hydrolases"/>
    <property type="match status" value="1"/>
</dbReference>
<dbReference type="PROSITE" id="PS00211">
    <property type="entry name" value="ABC_TRANSPORTER_1"/>
    <property type="match status" value="1"/>
</dbReference>
<dbReference type="PROSITE" id="PS50893">
    <property type="entry name" value="ABC_TRANSPORTER_2"/>
    <property type="match status" value="1"/>
</dbReference>
<feature type="domain" description="ABC transporter" evidence="5">
    <location>
        <begin position="5"/>
        <end position="228"/>
    </location>
</feature>